<reference evidence="4" key="1">
    <citation type="journal article" date="2021" name="Science">
        <title>Hunting the eagle killer: A cyanobacterial neurotoxin causes vacuolar myelinopathy.</title>
        <authorList>
            <person name="Breinlinger S."/>
            <person name="Phillips T.J."/>
            <person name="Haram B.N."/>
            <person name="Mares J."/>
            <person name="Martinez Yerena J.A."/>
            <person name="Hrouzek P."/>
            <person name="Sobotka R."/>
            <person name="Henderson W.M."/>
            <person name="Schmieder P."/>
            <person name="Williams S.M."/>
            <person name="Lauderdale J.D."/>
            <person name="Wilde H.D."/>
            <person name="Gerrin W."/>
            <person name="Kust A."/>
            <person name="Washington J.W."/>
            <person name="Wagner C."/>
            <person name="Geier B."/>
            <person name="Liebeke M."/>
            <person name="Enke H."/>
            <person name="Niedermeyer T.H.J."/>
            <person name="Wilde S.B."/>
        </authorList>
    </citation>
    <scope>NUCLEOTIDE SEQUENCE [LARGE SCALE GENOMIC DNA]</scope>
    <source>
        <strain evidence="4">Thurmond2011</strain>
    </source>
</reference>
<keyword evidence="4" id="KW-1185">Reference proteome</keyword>
<dbReference type="EMBL" id="JAALHA020000001">
    <property type="protein sequence ID" value="MDR9893500.1"/>
    <property type="molecule type" value="Genomic_DNA"/>
</dbReference>
<accession>A0AAP5I2H6</accession>
<keyword evidence="1" id="KW-0479">Metal-binding</keyword>
<protein>
    <submittedName>
        <fullName evidence="3">VOC family protein</fullName>
    </submittedName>
</protein>
<dbReference type="InterPro" id="IPR029068">
    <property type="entry name" value="Glyas_Bleomycin-R_OHBP_Dase"/>
</dbReference>
<dbReference type="PROSITE" id="PS51819">
    <property type="entry name" value="VOC"/>
    <property type="match status" value="1"/>
</dbReference>
<evidence type="ECO:0000313" key="4">
    <source>
        <dbReference type="Proteomes" id="UP000667802"/>
    </source>
</evidence>
<dbReference type="Proteomes" id="UP000667802">
    <property type="component" value="Unassembled WGS sequence"/>
</dbReference>
<comment type="caution">
    <text evidence="3">The sequence shown here is derived from an EMBL/GenBank/DDBJ whole genome shotgun (WGS) entry which is preliminary data.</text>
</comment>
<evidence type="ECO:0000259" key="2">
    <source>
        <dbReference type="PROSITE" id="PS51819"/>
    </source>
</evidence>
<organism evidence="3 4">
    <name type="scientific">Aetokthonos hydrillicola Thurmond2011</name>
    <dbReference type="NCBI Taxonomy" id="2712845"/>
    <lineage>
        <taxon>Bacteria</taxon>
        <taxon>Bacillati</taxon>
        <taxon>Cyanobacteriota</taxon>
        <taxon>Cyanophyceae</taxon>
        <taxon>Nostocales</taxon>
        <taxon>Hapalosiphonaceae</taxon>
        <taxon>Aetokthonos</taxon>
    </lineage>
</organism>
<evidence type="ECO:0000256" key="1">
    <source>
        <dbReference type="ARBA" id="ARBA00022723"/>
    </source>
</evidence>
<dbReference type="AlphaFoldDB" id="A0AAP5I2H6"/>
<dbReference type="GO" id="GO:0046872">
    <property type="term" value="F:metal ion binding"/>
    <property type="evidence" value="ECO:0007669"/>
    <property type="project" value="UniProtKB-KW"/>
</dbReference>
<dbReference type="InterPro" id="IPR004360">
    <property type="entry name" value="Glyas_Fos-R_dOase_dom"/>
</dbReference>
<sequence>MTMIESLFHCNVNVTDLDRSLPFYQLLGFQIIVDFREGMSSPELAKALGLSQAELRGVHLSAGDNPNLTRIDLVEFQNPKTEGQPYPHLHHTGINRISIRTNNISETYKNLKEKGVNFLSEPVTLPGTNFTFVCFPDPDGTILQLVEGSL</sequence>
<feature type="domain" description="VOC" evidence="2">
    <location>
        <begin position="6"/>
        <end position="148"/>
    </location>
</feature>
<dbReference type="InterPro" id="IPR051785">
    <property type="entry name" value="MMCE/EMCE_epimerase"/>
</dbReference>
<dbReference type="Pfam" id="PF00903">
    <property type="entry name" value="Glyoxalase"/>
    <property type="match status" value="1"/>
</dbReference>
<dbReference type="GO" id="GO:0004493">
    <property type="term" value="F:methylmalonyl-CoA epimerase activity"/>
    <property type="evidence" value="ECO:0007669"/>
    <property type="project" value="TreeGrafter"/>
</dbReference>
<dbReference type="InterPro" id="IPR037523">
    <property type="entry name" value="VOC_core"/>
</dbReference>
<proteinExistence type="predicted"/>
<dbReference type="GO" id="GO:0046491">
    <property type="term" value="P:L-methylmalonyl-CoA metabolic process"/>
    <property type="evidence" value="ECO:0007669"/>
    <property type="project" value="TreeGrafter"/>
</dbReference>
<name>A0AAP5I2H6_9CYAN</name>
<dbReference type="Gene3D" id="3.10.180.10">
    <property type="entry name" value="2,3-Dihydroxybiphenyl 1,2-Dioxygenase, domain 1"/>
    <property type="match status" value="1"/>
</dbReference>
<dbReference type="SUPFAM" id="SSF54593">
    <property type="entry name" value="Glyoxalase/Bleomycin resistance protein/Dihydroxybiphenyl dioxygenase"/>
    <property type="match status" value="1"/>
</dbReference>
<evidence type="ECO:0000313" key="3">
    <source>
        <dbReference type="EMBL" id="MDR9893500.1"/>
    </source>
</evidence>
<gene>
    <name evidence="3" type="ORF">G7B40_002715</name>
</gene>
<dbReference type="PANTHER" id="PTHR43048">
    <property type="entry name" value="METHYLMALONYL-COA EPIMERASE"/>
    <property type="match status" value="1"/>
</dbReference>
<dbReference type="PANTHER" id="PTHR43048:SF3">
    <property type="entry name" value="METHYLMALONYL-COA EPIMERASE, MITOCHONDRIAL"/>
    <property type="match status" value="1"/>
</dbReference>